<accession>A0A348HE01</accession>
<keyword evidence="2" id="KW-1185">Reference proteome</keyword>
<proteinExistence type="predicted"/>
<gene>
    <name evidence="1" type="ORF">ZBT109_1092</name>
</gene>
<dbReference type="Proteomes" id="UP000267342">
    <property type="component" value="Chromosome"/>
</dbReference>
<dbReference type="KEGG" id="zpl:ZBT109_1092"/>
<evidence type="ECO:0000313" key="2">
    <source>
        <dbReference type="Proteomes" id="UP000267342"/>
    </source>
</evidence>
<dbReference type="GO" id="GO:0016829">
    <property type="term" value="F:lyase activity"/>
    <property type="evidence" value="ECO:0007669"/>
    <property type="project" value="UniProtKB-KW"/>
</dbReference>
<dbReference type="AlphaFoldDB" id="A0A348HE01"/>
<dbReference type="EMBL" id="AP018933">
    <property type="protein sequence ID" value="BBG29853.1"/>
    <property type="molecule type" value="Genomic_DNA"/>
</dbReference>
<name>A0A348HE01_9GAMM</name>
<reference evidence="1 2" key="1">
    <citation type="submission" date="2018-09" db="EMBL/GenBank/DDBJ databases">
        <title>Zymobacter palmae IAM14233 (=T109) whole genome analysis.</title>
        <authorList>
            <person name="Yanase H."/>
        </authorList>
    </citation>
    <scope>NUCLEOTIDE SEQUENCE [LARGE SCALE GENOMIC DNA]</scope>
    <source>
        <strain evidence="1 2">IAM14233</strain>
    </source>
</reference>
<keyword evidence="1" id="KW-0670">Pyruvate</keyword>
<organism evidence="1 2">
    <name type="scientific">Zymobacter palmae</name>
    <dbReference type="NCBI Taxonomy" id="33074"/>
    <lineage>
        <taxon>Bacteria</taxon>
        <taxon>Pseudomonadati</taxon>
        <taxon>Pseudomonadota</taxon>
        <taxon>Gammaproteobacteria</taxon>
        <taxon>Oceanospirillales</taxon>
        <taxon>Halomonadaceae</taxon>
        <taxon>Zymobacter group</taxon>
        <taxon>Zymobacter</taxon>
    </lineage>
</organism>
<evidence type="ECO:0000313" key="1">
    <source>
        <dbReference type="EMBL" id="BBG29853.1"/>
    </source>
</evidence>
<protein>
    <submittedName>
        <fullName evidence="1">Pyruvate-formatelyase-activating enzyme</fullName>
    </submittedName>
</protein>
<sequence length="114" mass="12553">MNSQIRQNLTVDFDVGFFQASNETAVGQTVDTSSSIDTRDPQSAELAFTLAAVTVRILTSFDDCLFGYAEYARARTVVTFGQLEDLLVTTVCSHTTFDARHSLLLTSDVLCEPY</sequence>
<keyword evidence="1" id="KW-0456">Lyase</keyword>